<reference evidence="1" key="1">
    <citation type="submission" date="2020-05" db="EMBL/GenBank/DDBJ databases">
        <authorList>
            <person name="Chiriac C."/>
            <person name="Salcher M."/>
            <person name="Ghai R."/>
            <person name="Kavagutti S V."/>
        </authorList>
    </citation>
    <scope>NUCLEOTIDE SEQUENCE</scope>
</reference>
<organism evidence="1">
    <name type="scientific">freshwater metagenome</name>
    <dbReference type="NCBI Taxonomy" id="449393"/>
    <lineage>
        <taxon>unclassified sequences</taxon>
        <taxon>metagenomes</taxon>
        <taxon>ecological metagenomes</taxon>
    </lineage>
</organism>
<dbReference type="EMBL" id="CAFAAI010000208">
    <property type="protein sequence ID" value="CAB4804320.1"/>
    <property type="molecule type" value="Genomic_DNA"/>
</dbReference>
<evidence type="ECO:0000313" key="1">
    <source>
        <dbReference type="EMBL" id="CAB4804320.1"/>
    </source>
</evidence>
<name>A0A6J6Y4L0_9ZZZZ</name>
<sequence length="52" mass="5240">MDLIHADDCPGWVGLQTSNGADDVAGLQVGGGGCPAPGSENIVDLNQATDTW</sequence>
<accession>A0A6J6Y4L0</accession>
<dbReference type="AlphaFoldDB" id="A0A6J6Y4L0"/>
<gene>
    <name evidence="1" type="ORF">UFOPK2992_01196</name>
</gene>
<proteinExistence type="predicted"/>
<protein>
    <submittedName>
        <fullName evidence="1">Unannotated protein</fullName>
    </submittedName>
</protein>